<sequence>MENKISIVSTKKLQSNQKDFILNAGFSVVEADFIKISLLPFQLKKLPDLLLFTSQNAVESVLNNEKAAILKTIPAICVGIKTKQLLEKNGFRVLAMEEYAQDLAPIIQQKFSKKHIAFFAGNLRRNTLPEAMQEKDISFDEYLVYQNDESSVTIEAKTDGILFFSPSGVKSYLKNNTITHQICFCIGTTTADALKGITQNIVIANQQTVEDLIKLICLTFKVQGSKFSENNLKL</sequence>
<dbReference type="OrthoDB" id="1523900at2"/>
<dbReference type="PANTHER" id="PTHR12390:SF0">
    <property type="entry name" value="UROPORPHYRINOGEN-III SYNTHASE"/>
    <property type="match status" value="1"/>
</dbReference>
<dbReference type="Gene3D" id="3.40.50.10090">
    <property type="match status" value="2"/>
</dbReference>
<dbReference type="EMBL" id="FNXE01000053">
    <property type="protein sequence ID" value="SEI00038.1"/>
    <property type="molecule type" value="Genomic_DNA"/>
</dbReference>
<evidence type="ECO:0000259" key="1">
    <source>
        <dbReference type="Pfam" id="PF02602"/>
    </source>
</evidence>
<dbReference type="GO" id="GO:0006780">
    <property type="term" value="P:uroporphyrinogen III biosynthetic process"/>
    <property type="evidence" value="ECO:0007669"/>
    <property type="project" value="InterPro"/>
</dbReference>
<name>A0A1H6MKS7_9FLAO</name>
<dbReference type="Pfam" id="PF02602">
    <property type="entry name" value="HEM4"/>
    <property type="match status" value="1"/>
</dbReference>
<dbReference type="CDD" id="cd06578">
    <property type="entry name" value="HemD"/>
    <property type="match status" value="1"/>
</dbReference>
<dbReference type="PANTHER" id="PTHR12390">
    <property type="entry name" value="UROPORPHYRINOGEN III SYNTHASE"/>
    <property type="match status" value="1"/>
</dbReference>
<evidence type="ECO:0000313" key="3">
    <source>
        <dbReference type="Proteomes" id="UP000199634"/>
    </source>
</evidence>
<feature type="domain" description="Tetrapyrrole biosynthesis uroporphyrinogen III synthase" evidence="1">
    <location>
        <begin position="23"/>
        <end position="213"/>
    </location>
</feature>
<dbReference type="Proteomes" id="UP000199634">
    <property type="component" value="Unassembled WGS sequence"/>
</dbReference>
<dbReference type="InterPro" id="IPR036108">
    <property type="entry name" value="4pyrrol_syn_uPrphyn_synt_sf"/>
</dbReference>
<gene>
    <name evidence="2" type="ORF">SAMN02927937_02651</name>
</gene>
<dbReference type="RefSeq" id="WP_091102123.1">
    <property type="nucleotide sequence ID" value="NZ_FNXE01000053.1"/>
</dbReference>
<dbReference type="GO" id="GO:0004852">
    <property type="term" value="F:uroporphyrinogen-III synthase activity"/>
    <property type="evidence" value="ECO:0007669"/>
    <property type="project" value="InterPro"/>
</dbReference>
<proteinExistence type="predicted"/>
<dbReference type="STRING" id="1159016.SAMN02927937_02651"/>
<protein>
    <submittedName>
        <fullName evidence="2">Uroporphyrinogen-III synthase</fullName>
    </submittedName>
</protein>
<dbReference type="GO" id="GO:0005829">
    <property type="term" value="C:cytosol"/>
    <property type="evidence" value="ECO:0007669"/>
    <property type="project" value="TreeGrafter"/>
</dbReference>
<keyword evidence="3" id="KW-1185">Reference proteome</keyword>
<reference evidence="2 3" key="1">
    <citation type="submission" date="2016-10" db="EMBL/GenBank/DDBJ databases">
        <authorList>
            <person name="de Groot N.N."/>
        </authorList>
    </citation>
    <scope>NUCLEOTIDE SEQUENCE [LARGE SCALE GENOMIC DNA]</scope>
    <source>
        <strain evidence="2 3">CGMCC 1.10825</strain>
    </source>
</reference>
<organism evidence="2 3">
    <name type="scientific">Paenimyroides marinum</name>
    <dbReference type="NCBI Taxonomy" id="1159016"/>
    <lineage>
        <taxon>Bacteria</taxon>
        <taxon>Pseudomonadati</taxon>
        <taxon>Bacteroidota</taxon>
        <taxon>Flavobacteriia</taxon>
        <taxon>Flavobacteriales</taxon>
        <taxon>Flavobacteriaceae</taxon>
        <taxon>Paenimyroides</taxon>
    </lineage>
</organism>
<dbReference type="InterPro" id="IPR003754">
    <property type="entry name" value="4pyrrol_synth_uPrphyn_synth"/>
</dbReference>
<dbReference type="SUPFAM" id="SSF69618">
    <property type="entry name" value="HemD-like"/>
    <property type="match status" value="1"/>
</dbReference>
<dbReference type="InterPro" id="IPR039793">
    <property type="entry name" value="UROS/Hem4"/>
</dbReference>
<accession>A0A1H6MKS7</accession>
<evidence type="ECO:0000313" key="2">
    <source>
        <dbReference type="EMBL" id="SEI00038.1"/>
    </source>
</evidence>
<dbReference type="AlphaFoldDB" id="A0A1H6MKS7"/>